<evidence type="ECO:0000313" key="2">
    <source>
        <dbReference type="Proteomes" id="UP001150581"/>
    </source>
</evidence>
<keyword evidence="1" id="KW-0413">Isomerase</keyword>
<dbReference type="EC" id="5.3.4.1" evidence="1"/>
<evidence type="ECO:0000313" key="1">
    <source>
        <dbReference type="EMBL" id="KAJ1884201.1"/>
    </source>
</evidence>
<gene>
    <name evidence="1" type="primary">PDI1_1</name>
    <name evidence="1" type="ORF">LPJ66_010725</name>
</gene>
<accession>A0ACC1I5S9</accession>
<feature type="non-terminal residue" evidence="1">
    <location>
        <position position="391"/>
    </location>
</feature>
<dbReference type="EMBL" id="JANBPG010002923">
    <property type="protein sequence ID" value="KAJ1884201.1"/>
    <property type="molecule type" value="Genomic_DNA"/>
</dbReference>
<sequence length="391" mass="43385">MKLDSLRVVRTMTAVTLAFTGLAAIVSAADAAKTAQAAVINLNSKNYKAWTATRDLALVEFYAPWCSYCQAMAPGYESAAAELKDDGIALAKVDCTKESEICEMHNIEGYPTLKVIDNGVFAAYNGTRQQNSIVEYMRKRKLPAVEEVTSKTFDKFTNSGHIVVVGFFGEKSAELETLKTVANELRDEYTFGYTTDKTLAAKQGVAFPGLAIYKGFDTHKDEFEATTNVSLLRASVRSSSVPLMGELSAQTFVTYARAGIPIGLVFYDSAESRKELESELLSLATRYRRWVSMALVDANVYRKHAKSINLKEKWPAFAIQDINKQFKYIHPQDKPLTKDTVGDFVADFFNDKLAPDYKTQVIFGPNDGGVYDLVASKFKEVVFDKSKDVLI</sequence>
<protein>
    <submittedName>
        <fullName evidence="1">Protein disulfide-isomerase</fullName>
        <ecNumber evidence="1">5.3.4.1</ecNumber>
    </submittedName>
</protein>
<keyword evidence="2" id="KW-1185">Reference proteome</keyword>
<organism evidence="1 2">
    <name type="scientific">Kickxella alabastrina</name>
    <dbReference type="NCBI Taxonomy" id="61397"/>
    <lineage>
        <taxon>Eukaryota</taxon>
        <taxon>Fungi</taxon>
        <taxon>Fungi incertae sedis</taxon>
        <taxon>Zoopagomycota</taxon>
        <taxon>Kickxellomycotina</taxon>
        <taxon>Kickxellomycetes</taxon>
        <taxon>Kickxellales</taxon>
        <taxon>Kickxellaceae</taxon>
        <taxon>Kickxella</taxon>
    </lineage>
</organism>
<proteinExistence type="predicted"/>
<dbReference type="Proteomes" id="UP001150581">
    <property type="component" value="Unassembled WGS sequence"/>
</dbReference>
<comment type="caution">
    <text evidence="1">The sequence shown here is derived from an EMBL/GenBank/DDBJ whole genome shotgun (WGS) entry which is preliminary data.</text>
</comment>
<reference evidence="1" key="1">
    <citation type="submission" date="2022-07" db="EMBL/GenBank/DDBJ databases">
        <title>Phylogenomic reconstructions and comparative analyses of Kickxellomycotina fungi.</title>
        <authorList>
            <person name="Reynolds N.K."/>
            <person name="Stajich J.E."/>
            <person name="Barry K."/>
            <person name="Grigoriev I.V."/>
            <person name="Crous P."/>
            <person name="Smith M.E."/>
        </authorList>
    </citation>
    <scope>NUCLEOTIDE SEQUENCE</scope>
    <source>
        <strain evidence="1">Benny 63K</strain>
    </source>
</reference>
<name>A0ACC1I5S9_9FUNG</name>